<evidence type="ECO:0000256" key="2">
    <source>
        <dbReference type="ARBA" id="ARBA00001935"/>
    </source>
</evidence>
<sequence length="550" mass="60300">MTPMVITRIVALAFLLLSNKGSSRTSSPVTVSDLRILNTEVSPDGFPRLGIVAEGSFPGPVISGQKGDSFEINVINDLTEESMLTSTSIHWHGLHVKGSNWADGTASVTQCPITAGHAFLYKFRAGNQAGTYWYHSHLGEKFVVVFILFNNASSTASQYCDGLRGPLIIYDLEDPHASLYDVDDKHTIITLSDWYRECRYFTDVVAYPESLTALASTPNSTLINGLGRYQGGPKSPLAVINVEFGKRYRLRIISMSCDPFFTFSIDGHNFTIMEADGVNTEPVVVEAFEIFAGQRYSAILHASQDINNYWIRANTSKGPGGFEGGINQAILRYRGAPFLEPTDSHTTPLRFLRETDLHPLEDPEAPGAPDTDGADISINLVFEKDVEKGKYLMNGVPYVPPTIPVLLQILSMASDVASLIPAKSIYYLPPNKTVQISMPIGDVPGNPHPMHLHGHTFSVVRSAGSSEYNYVNPVRRDVVSAGDKNDNVTFRFRTDNSGPWFFHCHIDGHLERGMAVVFAEDVSGVASANPVPSKHQRDADEGNLPHVVIS</sequence>
<evidence type="ECO:0000313" key="17">
    <source>
        <dbReference type="EMBL" id="KTB37555.1"/>
    </source>
</evidence>
<dbReference type="EMBL" id="LATX01001844">
    <property type="protein sequence ID" value="KTB37555.1"/>
    <property type="molecule type" value="Genomic_DNA"/>
</dbReference>
<proteinExistence type="inferred from homology"/>
<evidence type="ECO:0000256" key="9">
    <source>
        <dbReference type="ARBA" id="ARBA00023008"/>
    </source>
</evidence>
<comment type="catalytic activity">
    <reaction evidence="1">
        <text>4 hydroquinone + O2 = 4 benzosemiquinone + 2 H2O</text>
        <dbReference type="Rhea" id="RHEA:11276"/>
        <dbReference type="ChEBI" id="CHEBI:15377"/>
        <dbReference type="ChEBI" id="CHEBI:15379"/>
        <dbReference type="ChEBI" id="CHEBI:17594"/>
        <dbReference type="ChEBI" id="CHEBI:17977"/>
        <dbReference type="EC" id="1.10.3.2"/>
    </reaction>
</comment>
<dbReference type="GO" id="GO:0005576">
    <property type="term" value="C:extracellular region"/>
    <property type="evidence" value="ECO:0007669"/>
    <property type="project" value="UniProtKB-SubCell"/>
</dbReference>
<feature type="chain" id="PRO_5006901934" description="laccase" evidence="13">
    <location>
        <begin position="24"/>
        <end position="550"/>
    </location>
</feature>
<keyword evidence="6" id="KW-0964">Secreted</keyword>
<dbReference type="Gene3D" id="2.60.40.420">
    <property type="entry name" value="Cupredoxins - blue copper proteins"/>
    <property type="match status" value="3"/>
</dbReference>
<protein>
    <recommendedName>
        <fullName evidence="5">laccase</fullName>
        <ecNumber evidence="5">1.10.3.2</ecNumber>
    </recommendedName>
</protein>
<dbReference type="PROSITE" id="PS00080">
    <property type="entry name" value="MULTICOPPER_OXIDASE2"/>
    <property type="match status" value="1"/>
</dbReference>
<evidence type="ECO:0000259" key="14">
    <source>
        <dbReference type="Pfam" id="PF00394"/>
    </source>
</evidence>
<comment type="similarity">
    <text evidence="4">Belongs to the multicopper oxidase family.</text>
</comment>
<dbReference type="Pfam" id="PF07732">
    <property type="entry name" value="Cu-oxidase_3"/>
    <property type="match status" value="1"/>
</dbReference>
<dbReference type="SUPFAM" id="SSF49503">
    <property type="entry name" value="Cupredoxins"/>
    <property type="match status" value="3"/>
</dbReference>
<reference evidence="17 18" key="1">
    <citation type="submission" date="2015-12" db="EMBL/GenBank/DDBJ databases">
        <title>Draft genome sequence of Moniliophthora roreri, the causal agent of frosty pod rot of cacao.</title>
        <authorList>
            <person name="Aime M.C."/>
            <person name="Diaz-Valderrama J.R."/>
            <person name="Kijpornyongpan T."/>
            <person name="Phillips-Mora W."/>
        </authorList>
    </citation>
    <scope>NUCLEOTIDE SEQUENCE [LARGE SCALE GENOMIC DNA]</scope>
    <source>
        <strain evidence="17 18">MCA 2952</strain>
    </source>
</reference>
<feature type="domain" description="Plastocyanin-like" evidence="16">
    <location>
        <begin position="38"/>
        <end position="171"/>
    </location>
</feature>
<dbReference type="GO" id="GO:0052716">
    <property type="term" value="F:hydroquinone:oxygen oxidoreductase activity"/>
    <property type="evidence" value="ECO:0007669"/>
    <property type="project" value="UniProtKB-EC"/>
</dbReference>
<evidence type="ECO:0000256" key="12">
    <source>
        <dbReference type="SAM" id="MobiDB-lite"/>
    </source>
</evidence>
<dbReference type="InterPro" id="IPR002355">
    <property type="entry name" value="Cu_oxidase_Cu_BS"/>
</dbReference>
<feature type="domain" description="Plastocyanin-like" evidence="15">
    <location>
        <begin position="398"/>
        <end position="521"/>
    </location>
</feature>
<name>A0A0W0FMM3_MONRR</name>
<dbReference type="InterPro" id="IPR008972">
    <property type="entry name" value="Cupredoxin"/>
</dbReference>
<evidence type="ECO:0000256" key="1">
    <source>
        <dbReference type="ARBA" id="ARBA00000349"/>
    </source>
</evidence>
<evidence type="ECO:0000256" key="6">
    <source>
        <dbReference type="ARBA" id="ARBA00022525"/>
    </source>
</evidence>
<evidence type="ECO:0000256" key="3">
    <source>
        <dbReference type="ARBA" id="ARBA00004613"/>
    </source>
</evidence>
<evidence type="ECO:0000256" key="13">
    <source>
        <dbReference type="SAM" id="SignalP"/>
    </source>
</evidence>
<dbReference type="PANTHER" id="PTHR11709">
    <property type="entry name" value="MULTI-COPPER OXIDASE"/>
    <property type="match status" value="1"/>
</dbReference>
<comment type="cofactor">
    <cofactor evidence="2">
        <name>Cu cation</name>
        <dbReference type="ChEBI" id="CHEBI:23378"/>
    </cofactor>
</comment>
<evidence type="ECO:0000259" key="16">
    <source>
        <dbReference type="Pfam" id="PF07732"/>
    </source>
</evidence>
<gene>
    <name evidence="17" type="ORF">WG66_9919</name>
</gene>
<evidence type="ECO:0000259" key="15">
    <source>
        <dbReference type="Pfam" id="PF07731"/>
    </source>
</evidence>
<dbReference type="InterPro" id="IPR011706">
    <property type="entry name" value="Cu-oxidase_C"/>
</dbReference>
<dbReference type="InterPro" id="IPR011707">
    <property type="entry name" value="Cu-oxidase-like_N"/>
</dbReference>
<keyword evidence="13" id="KW-0732">Signal</keyword>
<comment type="caution">
    <text evidence="17">The sequence shown here is derived from an EMBL/GenBank/DDBJ whole genome shotgun (WGS) entry which is preliminary data.</text>
</comment>
<dbReference type="InterPro" id="IPR045087">
    <property type="entry name" value="Cu-oxidase_fam"/>
</dbReference>
<feature type="region of interest" description="Disordered" evidence="12">
    <location>
        <begin position="528"/>
        <end position="550"/>
    </location>
</feature>
<dbReference type="Proteomes" id="UP000054988">
    <property type="component" value="Unassembled WGS sequence"/>
</dbReference>
<comment type="subcellular location">
    <subcellularLocation>
        <location evidence="3">Secreted</location>
    </subcellularLocation>
</comment>
<feature type="domain" description="Plastocyanin-like" evidence="14">
    <location>
        <begin position="186"/>
        <end position="336"/>
    </location>
</feature>
<evidence type="ECO:0000256" key="8">
    <source>
        <dbReference type="ARBA" id="ARBA00023002"/>
    </source>
</evidence>
<dbReference type="Pfam" id="PF07731">
    <property type="entry name" value="Cu-oxidase_2"/>
    <property type="match status" value="1"/>
</dbReference>
<feature type="signal peptide" evidence="13">
    <location>
        <begin position="1"/>
        <end position="23"/>
    </location>
</feature>
<evidence type="ECO:0000313" key="18">
    <source>
        <dbReference type="Proteomes" id="UP000054988"/>
    </source>
</evidence>
<evidence type="ECO:0000256" key="7">
    <source>
        <dbReference type="ARBA" id="ARBA00022723"/>
    </source>
</evidence>
<evidence type="ECO:0000256" key="5">
    <source>
        <dbReference type="ARBA" id="ARBA00012297"/>
    </source>
</evidence>
<dbReference type="PROSITE" id="PS00079">
    <property type="entry name" value="MULTICOPPER_OXIDASE1"/>
    <property type="match status" value="1"/>
</dbReference>
<dbReference type="InterPro" id="IPR001117">
    <property type="entry name" value="Cu-oxidase_2nd"/>
</dbReference>
<dbReference type="CDD" id="cd13903">
    <property type="entry name" value="CuRO_3_Tv-LCC_like"/>
    <property type="match status" value="1"/>
</dbReference>
<dbReference type="AlphaFoldDB" id="A0A0W0FMM3"/>
<evidence type="ECO:0000256" key="4">
    <source>
        <dbReference type="ARBA" id="ARBA00010609"/>
    </source>
</evidence>
<dbReference type="EC" id="1.10.3.2" evidence="5"/>
<keyword evidence="7" id="KW-0479">Metal-binding</keyword>
<keyword evidence="10" id="KW-1015">Disulfide bond</keyword>
<keyword evidence="8" id="KW-0560">Oxidoreductase</keyword>
<accession>A0A0W0FMM3</accession>
<keyword evidence="9" id="KW-0186">Copper</keyword>
<keyword evidence="11" id="KW-0325">Glycoprotein</keyword>
<dbReference type="InterPro" id="IPR033138">
    <property type="entry name" value="Cu_oxidase_CS"/>
</dbReference>
<dbReference type="PANTHER" id="PTHR11709:SF394">
    <property type="entry name" value="FI03373P-RELATED"/>
    <property type="match status" value="1"/>
</dbReference>
<evidence type="ECO:0000256" key="11">
    <source>
        <dbReference type="ARBA" id="ARBA00023180"/>
    </source>
</evidence>
<dbReference type="Pfam" id="PF00394">
    <property type="entry name" value="Cu-oxidase"/>
    <property type="match status" value="1"/>
</dbReference>
<dbReference type="GO" id="GO:0005507">
    <property type="term" value="F:copper ion binding"/>
    <property type="evidence" value="ECO:0007669"/>
    <property type="project" value="InterPro"/>
</dbReference>
<dbReference type="FunFam" id="2.60.40.420:FF:000045">
    <property type="entry name" value="Laccase 2"/>
    <property type="match status" value="1"/>
</dbReference>
<organism evidence="17 18">
    <name type="scientific">Moniliophthora roreri</name>
    <name type="common">Frosty pod rot fungus</name>
    <name type="synonym">Monilia roreri</name>
    <dbReference type="NCBI Taxonomy" id="221103"/>
    <lineage>
        <taxon>Eukaryota</taxon>
        <taxon>Fungi</taxon>
        <taxon>Dikarya</taxon>
        <taxon>Basidiomycota</taxon>
        <taxon>Agaricomycotina</taxon>
        <taxon>Agaricomycetes</taxon>
        <taxon>Agaricomycetidae</taxon>
        <taxon>Agaricales</taxon>
        <taxon>Marasmiineae</taxon>
        <taxon>Marasmiaceae</taxon>
        <taxon>Moniliophthora</taxon>
    </lineage>
</organism>
<evidence type="ECO:0000256" key="10">
    <source>
        <dbReference type="ARBA" id="ARBA00023157"/>
    </source>
</evidence>